<name>A0A8J5RLW1_ZIZPA</name>
<sequence length="182" mass="20249">MPEPQAILPLRALPPDAPLPLPAPYHSQASATATVTATPTTPTTPANPTPPPAAPTPTFSSSRPPHAWEIAARAWLESFPEGRAPTEPEVDAYIDAHRPELPSLPRSQLHQRLLALRGDQVLDADQSAFPYRFQRTDLWKPVYKWLESLEMESLVTSKQISEWLTSNPQIMDRLVEKHSNII</sequence>
<dbReference type="EMBL" id="JAAALK010000290">
    <property type="protein sequence ID" value="KAG8048059.1"/>
    <property type="molecule type" value="Genomic_DNA"/>
</dbReference>
<evidence type="ECO:0000256" key="1">
    <source>
        <dbReference type="SAM" id="MobiDB-lite"/>
    </source>
</evidence>
<dbReference type="OrthoDB" id="1886825at2759"/>
<gene>
    <name evidence="2" type="ORF">GUJ93_ZPchr0008g11403</name>
</gene>
<dbReference type="AlphaFoldDB" id="A0A8J5RLW1"/>
<proteinExistence type="predicted"/>
<evidence type="ECO:0000313" key="2">
    <source>
        <dbReference type="EMBL" id="KAG8048059.1"/>
    </source>
</evidence>
<dbReference type="Proteomes" id="UP000729402">
    <property type="component" value="Unassembled WGS sequence"/>
</dbReference>
<feature type="compositionally biased region" description="Pro residues" evidence="1">
    <location>
        <begin position="45"/>
        <end position="55"/>
    </location>
</feature>
<evidence type="ECO:0000313" key="3">
    <source>
        <dbReference type="Proteomes" id="UP000729402"/>
    </source>
</evidence>
<comment type="caution">
    <text evidence="2">The sequence shown here is derived from an EMBL/GenBank/DDBJ whole genome shotgun (WGS) entry which is preliminary data.</text>
</comment>
<reference evidence="2" key="1">
    <citation type="journal article" date="2021" name="bioRxiv">
        <title>Whole Genome Assembly and Annotation of Northern Wild Rice, Zizania palustris L., Supports a Whole Genome Duplication in the Zizania Genus.</title>
        <authorList>
            <person name="Haas M."/>
            <person name="Kono T."/>
            <person name="Macchietto M."/>
            <person name="Millas R."/>
            <person name="McGilp L."/>
            <person name="Shao M."/>
            <person name="Duquette J."/>
            <person name="Hirsch C.N."/>
            <person name="Kimball J."/>
        </authorList>
    </citation>
    <scope>NUCLEOTIDE SEQUENCE</scope>
    <source>
        <tissue evidence="2">Fresh leaf tissue</tissue>
    </source>
</reference>
<accession>A0A8J5RLW1</accession>
<organism evidence="2 3">
    <name type="scientific">Zizania palustris</name>
    <name type="common">Northern wild rice</name>
    <dbReference type="NCBI Taxonomy" id="103762"/>
    <lineage>
        <taxon>Eukaryota</taxon>
        <taxon>Viridiplantae</taxon>
        <taxon>Streptophyta</taxon>
        <taxon>Embryophyta</taxon>
        <taxon>Tracheophyta</taxon>
        <taxon>Spermatophyta</taxon>
        <taxon>Magnoliopsida</taxon>
        <taxon>Liliopsida</taxon>
        <taxon>Poales</taxon>
        <taxon>Poaceae</taxon>
        <taxon>BOP clade</taxon>
        <taxon>Oryzoideae</taxon>
        <taxon>Oryzeae</taxon>
        <taxon>Zizaniinae</taxon>
        <taxon>Zizania</taxon>
    </lineage>
</organism>
<keyword evidence="3" id="KW-1185">Reference proteome</keyword>
<protein>
    <submittedName>
        <fullName evidence="2">Uncharacterized protein</fullName>
    </submittedName>
</protein>
<feature type="compositionally biased region" description="Low complexity" evidence="1">
    <location>
        <begin position="29"/>
        <end position="44"/>
    </location>
</feature>
<feature type="region of interest" description="Disordered" evidence="1">
    <location>
        <begin position="1"/>
        <end position="63"/>
    </location>
</feature>
<reference evidence="2" key="2">
    <citation type="submission" date="2021-02" db="EMBL/GenBank/DDBJ databases">
        <authorList>
            <person name="Kimball J.A."/>
            <person name="Haas M.W."/>
            <person name="Macchietto M."/>
            <person name="Kono T."/>
            <person name="Duquette J."/>
            <person name="Shao M."/>
        </authorList>
    </citation>
    <scope>NUCLEOTIDE SEQUENCE</scope>
    <source>
        <tissue evidence="2">Fresh leaf tissue</tissue>
    </source>
</reference>